<accession>A0A1C7LW30</accession>
<dbReference type="GO" id="GO:0008270">
    <property type="term" value="F:zinc ion binding"/>
    <property type="evidence" value="ECO:0007669"/>
    <property type="project" value="InterPro"/>
</dbReference>
<dbReference type="Proteomes" id="UP000092993">
    <property type="component" value="Unassembled WGS sequence"/>
</dbReference>
<dbReference type="AlphaFoldDB" id="A0A1C7LW30"/>
<keyword evidence="5" id="KW-1185">Reference proteome</keyword>
<feature type="compositionally biased region" description="Low complexity" evidence="2">
    <location>
        <begin position="202"/>
        <end position="222"/>
    </location>
</feature>
<dbReference type="GO" id="GO:0003700">
    <property type="term" value="F:DNA-binding transcription factor activity"/>
    <property type="evidence" value="ECO:0007669"/>
    <property type="project" value="InterPro"/>
</dbReference>
<keyword evidence="1" id="KW-0539">Nucleus</keyword>
<dbReference type="InterPro" id="IPR007219">
    <property type="entry name" value="XnlR_reg_dom"/>
</dbReference>
<evidence type="ECO:0000313" key="4">
    <source>
        <dbReference type="EMBL" id="OBZ68852.1"/>
    </source>
</evidence>
<dbReference type="SMART" id="SM00906">
    <property type="entry name" value="Fungal_trans"/>
    <property type="match status" value="1"/>
</dbReference>
<name>A0A1C7LW30_GRIFR</name>
<feature type="domain" description="Xylanolytic transcriptional activator regulatory" evidence="3">
    <location>
        <begin position="505"/>
        <end position="578"/>
    </location>
</feature>
<evidence type="ECO:0000313" key="5">
    <source>
        <dbReference type="Proteomes" id="UP000092993"/>
    </source>
</evidence>
<evidence type="ECO:0000259" key="3">
    <source>
        <dbReference type="SMART" id="SM00906"/>
    </source>
</evidence>
<protein>
    <submittedName>
        <fullName evidence="4">Transcriptional activator protein acu-15</fullName>
    </submittedName>
</protein>
<evidence type="ECO:0000256" key="2">
    <source>
        <dbReference type="SAM" id="MobiDB-lite"/>
    </source>
</evidence>
<reference evidence="4 5" key="1">
    <citation type="submission" date="2016-03" db="EMBL/GenBank/DDBJ databases">
        <title>Whole genome sequencing of Grifola frondosa 9006-11.</title>
        <authorList>
            <person name="Min B."/>
            <person name="Park H."/>
            <person name="Kim J.-G."/>
            <person name="Cho H."/>
            <person name="Oh Y.-L."/>
            <person name="Kong W.-S."/>
            <person name="Choi I.-G."/>
        </authorList>
    </citation>
    <scope>NUCLEOTIDE SEQUENCE [LARGE SCALE GENOMIC DNA]</scope>
    <source>
        <strain evidence="4 5">9006-11</strain>
    </source>
</reference>
<sequence>MGNGRVHEERLEDGVRLGLGQDKPACSDGRIGREVHVVEEQQKKWCFSRQEDPWRSRLSLCLTTVSVIHISRVATSLLSLILHPPPNALRTHKKRTLLVHPPFRRYTPKDSSENSKIKRKWVTLSPTFPRIPSTRPLPLILPPFLFLIFINKLHSLSALLRLPPQSCVAPSYHVVVLFSSFPSKSKTDHFSSVFSTGGNHKAATPVAPASTASRSASPAPTTISQKERSAQPVSASLARSKGGRTARLSKWHRYHSFTGIYFAEHRKSHPVRALPNLAEWHSVVPRAQSQPSGTNAFHSSPPSRYPIAADGFHSQFPPMSNISSSAFCGNGMASDLRLVTNLSCLPQTNSALIPAQLVIQATSGAFYTPAFSYTPAILLLSASSARGRSPRDTMLLIIALFFDFVYPLTPCVHKPSFMADVHSRREERDPLFFALVMSTVASTLVQVPRSYLPMERHAVRKLAQTCHEASRYISVASYDPPTSMHVVIRYFDCVYHFCEGHDATQHAAFGEAAHIAITLRMHEESSYDGLDLIECEVRRRTFWLLFGADKSMSILLGRPICLRDEDTTCNFPRELDDEYITPSAYLPQPHGKTAIILVRIRVDKRSPPTGQFLTARLEEVQALHTRIVAALAHAPEPLRLKHATFAEVKDFFDNPNASRANALNPFLVMQANLYVTQQLVRFVIEQYRDELVTSLQGNIDEHRVAEDREAVASDLLNILHSIPIQSIATNGPSLVHKVRFVASTLLDAVRKAETAPASAARAHAYLWDFLSILSEIERNYLLDDDRDGTSSADGIPLMGN</sequence>
<dbReference type="GO" id="GO:0003677">
    <property type="term" value="F:DNA binding"/>
    <property type="evidence" value="ECO:0007669"/>
    <property type="project" value="InterPro"/>
</dbReference>
<dbReference type="STRING" id="5627.A0A1C7LW30"/>
<dbReference type="EMBL" id="LUGG01000019">
    <property type="protein sequence ID" value="OBZ68852.1"/>
    <property type="molecule type" value="Genomic_DNA"/>
</dbReference>
<gene>
    <name evidence="4" type="primary">acu-15_0</name>
    <name evidence="4" type="ORF">A0H81_11062</name>
</gene>
<organism evidence="4 5">
    <name type="scientific">Grifola frondosa</name>
    <name type="common">Maitake</name>
    <name type="synonym">Polyporus frondosus</name>
    <dbReference type="NCBI Taxonomy" id="5627"/>
    <lineage>
        <taxon>Eukaryota</taxon>
        <taxon>Fungi</taxon>
        <taxon>Dikarya</taxon>
        <taxon>Basidiomycota</taxon>
        <taxon>Agaricomycotina</taxon>
        <taxon>Agaricomycetes</taxon>
        <taxon>Polyporales</taxon>
        <taxon>Grifolaceae</taxon>
        <taxon>Grifola</taxon>
    </lineage>
</organism>
<feature type="region of interest" description="Disordered" evidence="2">
    <location>
        <begin position="201"/>
        <end position="241"/>
    </location>
</feature>
<proteinExistence type="predicted"/>
<dbReference type="OrthoDB" id="1708823at2759"/>
<comment type="caution">
    <text evidence="4">The sequence shown here is derived from an EMBL/GenBank/DDBJ whole genome shotgun (WGS) entry which is preliminary data.</text>
</comment>
<evidence type="ECO:0000256" key="1">
    <source>
        <dbReference type="ARBA" id="ARBA00023242"/>
    </source>
</evidence>
<dbReference type="PANTHER" id="PTHR46910:SF40">
    <property type="entry name" value="ZN(II)2CYS6 TRANSCRIPTION FACTOR (EUROFUNG)"/>
    <property type="match status" value="1"/>
</dbReference>
<dbReference type="PANTHER" id="PTHR46910">
    <property type="entry name" value="TRANSCRIPTION FACTOR PDR1"/>
    <property type="match status" value="1"/>
</dbReference>
<dbReference type="Pfam" id="PF04082">
    <property type="entry name" value="Fungal_trans"/>
    <property type="match status" value="1"/>
</dbReference>
<dbReference type="GO" id="GO:0006351">
    <property type="term" value="P:DNA-templated transcription"/>
    <property type="evidence" value="ECO:0007669"/>
    <property type="project" value="InterPro"/>
</dbReference>
<dbReference type="InterPro" id="IPR050987">
    <property type="entry name" value="AtrR-like"/>
</dbReference>
<dbReference type="CDD" id="cd12148">
    <property type="entry name" value="fungal_TF_MHR"/>
    <property type="match status" value="1"/>
</dbReference>